<organism evidence="6 7">
    <name type="scientific">Sulfurimicrobium lacus</name>
    <dbReference type="NCBI Taxonomy" id="2715678"/>
    <lineage>
        <taxon>Bacteria</taxon>
        <taxon>Pseudomonadati</taxon>
        <taxon>Pseudomonadota</taxon>
        <taxon>Betaproteobacteria</taxon>
        <taxon>Nitrosomonadales</taxon>
        <taxon>Sulfuricellaceae</taxon>
        <taxon>Sulfurimicrobium</taxon>
    </lineage>
</organism>
<dbReference type="Gene3D" id="1.20.1600.10">
    <property type="entry name" value="Outer membrane efflux proteins (OEP)"/>
    <property type="match status" value="1"/>
</dbReference>
<dbReference type="GO" id="GO:0015562">
    <property type="term" value="F:efflux transmembrane transporter activity"/>
    <property type="evidence" value="ECO:0007669"/>
    <property type="project" value="InterPro"/>
</dbReference>
<dbReference type="PANTHER" id="PTHR30026">
    <property type="entry name" value="OUTER MEMBRANE PROTEIN TOLC"/>
    <property type="match status" value="1"/>
</dbReference>
<name>A0A6F8V9W6_9PROT</name>
<proteinExistence type="predicted"/>
<dbReference type="EMBL" id="AP022853">
    <property type="protein sequence ID" value="BCB26498.1"/>
    <property type="molecule type" value="Genomic_DNA"/>
</dbReference>
<dbReference type="KEGG" id="slac:SKTS_13840"/>
<evidence type="ECO:0000256" key="2">
    <source>
        <dbReference type="ARBA" id="ARBA00022452"/>
    </source>
</evidence>
<evidence type="ECO:0000256" key="4">
    <source>
        <dbReference type="ARBA" id="ARBA00023136"/>
    </source>
</evidence>
<reference evidence="7" key="1">
    <citation type="submission" date="2020-03" db="EMBL/GenBank/DDBJ databases">
        <title>Complete genome sequence of sulfur-oxidizing bacterium skT11.</title>
        <authorList>
            <person name="Kanda M."/>
            <person name="Kojima H."/>
            <person name="Fukui M."/>
        </authorList>
    </citation>
    <scope>NUCLEOTIDE SEQUENCE [LARGE SCALE GENOMIC DNA]</scope>
    <source>
        <strain evidence="7">skT11</strain>
    </source>
</reference>
<keyword evidence="3" id="KW-0812">Transmembrane</keyword>
<evidence type="ECO:0000256" key="1">
    <source>
        <dbReference type="ARBA" id="ARBA00004442"/>
    </source>
</evidence>
<evidence type="ECO:0000313" key="6">
    <source>
        <dbReference type="EMBL" id="BCB26498.1"/>
    </source>
</evidence>
<gene>
    <name evidence="6" type="ORF">SKTS_13840</name>
</gene>
<keyword evidence="5" id="KW-0998">Cell outer membrane</keyword>
<dbReference type="GO" id="GO:0015288">
    <property type="term" value="F:porin activity"/>
    <property type="evidence" value="ECO:0007669"/>
    <property type="project" value="TreeGrafter"/>
</dbReference>
<keyword evidence="2" id="KW-1134">Transmembrane beta strand</keyword>
<dbReference type="PANTHER" id="PTHR30026:SF20">
    <property type="entry name" value="OUTER MEMBRANE PROTEIN TOLC"/>
    <property type="match status" value="1"/>
</dbReference>
<keyword evidence="7" id="KW-1185">Reference proteome</keyword>
<dbReference type="AlphaFoldDB" id="A0A6F8V9W6"/>
<comment type="subcellular location">
    <subcellularLocation>
        <location evidence="1">Cell outer membrane</location>
    </subcellularLocation>
</comment>
<evidence type="ECO:0000256" key="5">
    <source>
        <dbReference type="ARBA" id="ARBA00023237"/>
    </source>
</evidence>
<dbReference type="GO" id="GO:1990281">
    <property type="term" value="C:efflux pump complex"/>
    <property type="evidence" value="ECO:0007669"/>
    <property type="project" value="TreeGrafter"/>
</dbReference>
<evidence type="ECO:0000313" key="7">
    <source>
        <dbReference type="Proteomes" id="UP000502260"/>
    </source>
</evidence>
<dbReference type="InterPro" id="IPR051906">
    <property type="entry name" value="TolC-like"/>
</dbReference>
<sequence>MVGVYTPGQPGLPLTSDAIGQAGVNYSLPVDVFGVIAANRERAKQDLASAELLARQQTLLKLHQAGSDYFGLQALLSQKEALALYRRRVEATYARISKEVELGKAAGVDASYAASEVMRLAADETALQGAISQTQADLQEASGVENFLPKSTALALPDWDETAPEQTLPAQLAQTRADAARAQANENRRALYPSVSLDANYFRNQGNGDNRDTWAVGGVVSLPLGISAYKQSQAQNLNAQAAAEQKQAALRDSACQLASLKSAYQSARADMAAMEKEIAYREQIVAVQREMQRLGNQTLENLFRHERDLLDARYRLALSRARAAAAWSSAQVLAGMAPENYIARWEPK</sequence>
<evidence type="ECO:0008006" key="8">
    <source>
        <dbReference type="Google" id="ProtNLM"/>
    </source>
</evidence>
<dbReference type="Proteomes" id="UP000502260">
    <property type="component" value="Chromosome"/>
</dbReference>
<evidence type="ECO:0000256" key="3">
    <source>
        <dbReference type="ARBA" id="ARBA00022692"/>
    </source>
</evidence>
<protein>
    <recommendedName>
        <fullName evidence="8">Transporter</fullName>
    </recommendedName>
</protein>
<accession>A0A6F8V9W6</accession>
<dbReference type="SUPFAM" id="SSF56954">
    <property type="entry name" value="Outer membrane efflux proteins (OEP)"/>
    <property type="match status" value="1"/>
</dbReference>
<keyword evidence="4" id="KW-0472">Membrane</keyword>
<dbReference type="GO" id="GO:0009279">
    <property type="term" value="C:cell outer membrane"/>
    <property type="evidence" value="ECO:0007669"/>
    <property type="project" value="UniProtKB-SubCell"/>
</dbReference>